<reference evidence="7 8" key="1">
    <citation type="submission" date="2016-11" db="EMBL/GenBank/DDBJ databases">
        <title>Description of two novel members of the family Erysipelotrichaceae: Ileibacterium lipovorans gen. nov., sp. nov. and Dubosiella newyorkensis, gen. nov., sp. nov.</title>
        <authorList>
            <person name="Cox L.M."/>
            <person name="Sohn J."/>
            <person name="Tyrrell K.L."/>
            <person name="Citron D.M."/>
            <person name="Lawson P.A."/>
            <person name="Patel N.B."/>
            <person name="Iizumi T."/>
            <person name="Perez-Perez G.I."/>
            <person name="Goldstein E.J."/>
            <person name="Blaser M.J."/>
        </authorList>
    </citation>
    <scope>NUCLEOTIDE SEQUENCE [LARGE SCALE GENOMIC DNA]</scope>
    <source>
        <strain evidence="7 8">NYU-BL-A3</strain>
    </source>
</reference>
<dbReference type="GO" id="GO:0003723">
    <property type="term" value="F:RNA binding"/>
    <property type="evidence" value="ECO:0007669"/>
    <property type="project" value="UniProtKB-KW"/>
</dbReference>
<dbReference type="SUPFAM" id="SSF55174">
    <property type="entry name" value="Alpha-L RNA-binding motif"/>
    <property type="match status" value="1"/>
</dbReference>
<dbReference type="FunFam" id="3.10.290.10:FF:000003">
    <property type="entry name" value="Pseudouridine synthase"/>
    <property type="match status" value="1"/>
</dbReference>
<keyword evidence="2 4" id="KW-0694">RNA-binding</keyword>
<comment type="similarity">
    <text evidence="1 5">Belongs to the pseudouridine synthase RsuA family.</text>
</comment>
<dbReference type="Pfam" id="PF01479">
    <property type="entry name" value="S4"/>
    <property type="match status" value="1"/>
</dbReference>
<sequence length="243" mass="27933">MERLQKVIAQAGICSRRKAEELILNGKVKVNGKVVNVLGTKVRGDDNITVNGKRIDKEEKIYFVLNKPKGCVCTVKDDKEGRKTVLDYVPSEHRLYPVGRLDYDTSGVLLMTNDGDFTNKMIHPRYHLPKTYEVNIQGILSDDDIRKLRKGFTFEGETYAPAKVFVREKDYSRDRMQLTLTIFEGKNHQVKNMMKALGKEVRRLNRYQFGNVTVDGLRPGECRKLKRHDVKELLKMAEDGAKE</sequence>
<dbReference type="OrthoDB" id="9807213at2"/>
<dbReference type="GO" id="GO:0005829">
    <property type="term" value="C:cytosol"/>
    <property type="evidence" value="ECO:0007669"/>
    <property type="project" value="UniProtKB-ARBA"/>
</dbReference>
<name>A0A1U7NDV5_9FIRM</name>
<dbReference type="EC" id="5.4.99.-" evidence="5"/>
<dbReference type="InterPro" id="IPR006145">
    <property type="entry name" value="PsdUridine_synth_RsuA/RluA"/>
</dbReference>
<dbReference type="InterPro" id="IPR036986">
    <property type="entry name" value="S4_RNA-bd_sf"/>
</dbReference>
<accession>A0A1U7NDV5</accession>
<dbReference type="Gene3D" id="3.30.70.580">
    <property type="entry name" value="Pseudouridine synthase I, catalytic domain, N-terminal subdomain"/>
    <property type="match status" value="1"/>
</dbReference>
<evidence type="ECO:0000313" key="7">
    <source>
        <dbReference type="EMBL" id="OLU37484.1"/>
    </source>
</evidence>
<dbReference type="InterPro" id="IPR018496">
    <property type="entry name" value="PsdUridine_synth_RsuA/RluB_CS"/>
</dbReference>
<evidence type="ECO:0000259" key="6">
    <source>
        <dbReference type="SMART" id="SM00363"/>
    </source>
</evidence>
<dbReference type="Pfam" id="PF00849">
    <property type="entry name" value="PseudoU_synth_2"/>
    <property type="match status" value="1"/>
</dbReference>
<evidence type="ECO:0000256" key="5">
    <source>
        <dbReference type="RuleBase" id="RU003887"/>
    </source>
</evidence>
<dbReference type="AlphaFoldDB" id="A0A1U7NDV5"/>
<dbReference type="Gene3D" id="3.30.70.1560">
    <property type="entry name" value="Alpha-L RNA-binding motif"/>
    <property type="match status" value="1"/>
</dbReference>
<dbReference type="RefSeq" id="WP_075820815.1">
    <property type="nucleotide sequence ID" value="NZ_CAOUMU010000007.1"/>
</dbReference>
<gene>
    <name evidence="7" type="ORF">BO222_10710</name>
</gene>
<dbReference type="Proteomes" id="UP000186341">
    <property type="component" value="Unassembled WGS sequence"/>
</dbReference>
<dbReference type="InterPro" id="IPR020103">
    <property type="entry name" value="PsdUridine_synth_cat_dom_sf"/>
</dbReference>
<proteinExistence type="inferred from homology"/>
<dbReference type="InterPro" id="IPR050343">
    <property type="entry name" value="RsuA_PseudoU_synthase"/>
</dbReference>
<evidence type="ECO:0000256" key="4">
    <source>
        <dbReference type="PROSITE-ProRule" id="PRU00182"/>
    </source>
</evidence>
<evidence type="ECO:0000256" key="1">
    <source>
        <dbReference type="ARBA" id="ARBA00008348"/>
    </source>
</evidence>
<dbReference type="InterPro" id="IPR020094">
    <property type="entry name" value="TruA/RsuA/RluB/E/F_N"/>
</dbReference>
<evidence type="ECO:0000256" key="3">
    <source>
        <dbReference type="ARBA" id="ARBA00023235"/>
    </source>
</evidence>
<dbReference type="InterPro" id="IPR002942">
    <property type="entry name" value="S4_RNA-bd"/>
</dbReference>
<keyword evidence="3 5" id="KW-0413">Isomerase</keyword>
<dbReference type="InterPro" id="IPR000748">
    <property type="entry name" value="PsdUridine_synth_RsuA/RluB/E/F"/>
</dbReference>
<dbReference type="CDD" id="cd02870">
    <property type="entry name" value="PseudoU_synth_RsuA_like"/>
    <property type="match status" value="1"/>
</dbReference>
<evidence type="ECO:0000313" key="8">
    <source>
        <dbReference type="Proteomes" id="UP000186341"/>
    </source>
</evidence>
<protein>
    <recommendedName>
        <fullName evidence="5">Pseudouridine synthase</fullName>
        <ecNumber evidence="5">5.4.99.-</ecNumber>
    </recommendedName>
</protein>
<dbReference type="PANTHER" id="PTHR47683">
    <property type="entry name" value="PSEUDOURIDINE SYNTHASE FAMILY PROTEIN-RELATED"/>
    <property type="match status" value="1"/>
</dbReference>
<dbReference type="Gene3D" id="3.10.290.10">
    <property type="entry name" value="RNA-binding S4 domain"/>
    <property type="match status" value="1"/>
</dbReference>
<dbReference type="FunFam" id="3.30.70.1560:FF:000001">
    <property type="entry name" value="Pseudouridine synthase"/>
    <property type="match status" value="1"/>
</dbReference>
<dbReference type="GeneID" id="82203620"/>
<comment type="caution">
    <text evidence="7">The sequence shown here is derived from an EMBL/GenBank/DDBJ whole genome shotgun (WGS) entry which is preliminary data.</text>
</comment>
<dbReference type="EMBL" id="MPJW01000200">
    <property type="protein sequence ID" value="OLU37484.1"/>
    <property type="molecule type" value="Genomic_DNA"/>
</dbReference>
<dbReference type="NCBIfam" id="TIGR00093">
    <property type="entry name" value="pseudouridine synthase"/>
    <property type="match status" value="1"/>
</dbReference>
<dbReference type="PROSITE" id="PS50889">
    <property type="entry name" value="S4"/>
    <property type="match status" value="1"/>
</dbReference>
<dbReference type="SUPFAM" id="SSF55120">
    <property type="entry name" value="Pseudouridine synthase"/>
    <property type="match status" value="1"/>
</dbReference>
<dbReference type="GO" id="GO:0000455">
    <property type="term" value="P:enzyme-directed rRNA pseudouridine synthesis"/>
    <property type="evidence" value="ECO:0007669"/>
    <property type="project" value="UniProtKB-ARBA"/>
</dbReference>
<organism evidence="7 8">
    <name type="scientific">Ileibacterium valens</name>
    <dbReference type="NCBI Taxonomy" id="1862668"/>
    <lineage>
        <taxon>Bacteria</taxon>
        <taxon>Bacillati</taxon>
        <taxon>Bacillota</taxon>
        <taxon>Erysipelotrichia</taxon>
        <taxon>Erysipelotrichales</taxon>
        <taxon>Erysipelotrichaceae</taxon>
        <taxon>Ileibacterium</taxon>
    </lineage>
</organism>
<dbReference type="CDD" id="cd00165">
    <property type="entry name" value="S4"/>
    <property type="match status" value="1"/>
</dbReference>
<dbReference type="SMART" id="SM00363">
    <property type="entry name" value="S4"/>
    <property type="match status" value="1"/>
</dbReference>
<dbReference type="PANTHER" id="PTHR47683:SF2">
    <property type="entry name" value="RNA-BINDING S4 DOMAIN-CONTAINING PROTEIN"/>
    <property type="match status" value="1"/>
</dbReference>
<dbReference type="InterPro" id="IPR042092">
    <property type="entry name" value="PsdUridine_s_RsuA/RluB/E/F_cat"/>
</dbReference>
<dbReference type="PROSITE" id="PS01149">
    <property type="entry name" value="PSI_RSU"/>
    <property type="match status" value="1"/>
</dbReference>
<feature type="domain" description="RNA-binding S4" evidence="6">
    <location>
        <begin position="2"/>
        <end position="60"/>
    </location>
</feature>
<evidence type="ECO:0000256" key="2">
    <source>
        <dbReference type="ARBA" id="ARBA00022884"/>
    </source>
</evidence>
<keyword evidence="8" id="KW-1185">Reference proteome</keyword>
<dbReference type="GO" id="GO:0120159">
    <property type="term" value="F:rRNA pseudouridine synthase activity"/>
    <property type="evidence" value="ECO:0007669"/>
    <property type="project" value="UniProtKB-ARBA"/>
</dbReference>